<dbReference type="SUPFAM" id="SSF52777">
    <property type="entry name" value="CoA-dependent acyltransferases"/>
    <property type="match status" value="1"/>
</dbReference>
<feature type="compositionally biased region" description="Polar residues" evidence="8">
    <location>
        <begin position="186"/>
        <end position="202"/>
    </location>
</feature>
<dbReference type="GO" id="GO:0005737">
    <property type="term" value="C:cytoplasm"/>
    <property type="evidence" value="ECO:0007669"/>
    <property type="project" value="TreeGrafter"/>
</dbReference>
<dbReference type="HOGENOM" id="CLU_016733_10_2_7"/>
<dbReference type="InterPro" id="IPR050743">
    <property type="entry name" value="2-oxoacid_DH_E2_comp"/>
</dbReference>
<dbReference type="PROSITE" id="PS00189">
    <property type="entry name" value="LIPOYL"/>
    <property type="match status" value="1"/>
</dbReference>
<reference evidence="11" key="2">
    <citation type="submission" date="2011-01" db="EMBL/GenBank/DDBJ databases">
        <title>The complete genome of Nitratifractor salsuginis DSM 16511.</title>
        <authorList>
            <consortium name="US DOE Joint Genome Institute (JGI-PGF)"/>
            <person name="Lucas S."/>
            <person name="Copeland A."/>
            <person name="Lapidus A."/>
            <person name="Bruce D."/>
            <person name="Goodwin L."/>
            <person name="Pitluck S."/>
            <person name="Kyrpides N."/>
            <person name="Mavromatis K."/>
            <person name="Ivanova N."/>
            <person name="Mikhailova N."/>
            <person name="Zeytun A."/>
            <person name="Detter J.C."/>
            <person name="Tapia R."/>
            <person name="Han C."/>
            <person name="Land M."/>
            <person name="Hauser L."/>
            <person name="Markowitz V."/>
            <person name="Cheng J.-F."/>
            <person name="Hugenholtz P."/>
            <person name="Woyke T."/>
            <person name="Wu D."/>
            <person name="Tindall B."/>
            <person name="Schuetze A."/>
            <person name="Brambilla E."/>
            <person name="Klenk H.-P."/>
            <person name="Eisen J.A."/>
        </authorList>
    </citation>
    <scope>NUCLEOTIDE SEQUENCE [LARGE SCALE GENOMIC DNA]</scope>
    <source>
        <strain evidence="11">DSM 16511 / JCM 12458 / E9I37-1</strain>
    </source>
</reference>
<feature type="domain" description="Lipoyl-binding" evidence="9">
    <location>
        <begin position="2"/>
        <end position="77"/>
    </location>
</feature>
<gene>
    <name evidence="10" type="ordered locus">Nitsa_0998</name>
</gene>
<evidence type="ECO:0000313" key="11">
    <source>
        <dbReference type="Proteomes" id="UP000008633"/>
    </source>
</evidence>
<organism evidence="10 11">
    <name type="scientific">Nitratifractor salsuginis (strain DSM 16511 / JCM 12458 / E9I37-1)</name>
    <dbReference type="NCBI Taxonomy" id="749222"/>
    <lineage>
        <taxon>Bacteria</taxon>
        <taxon>Pseudomonadati</taxon>
        <taxon>Campylobacterota</taxon>
        <taxon>Epsilonproteobacteria</taxon>
        <taxon>Campylobacterales</taxon>
        <taxon>Sulfurovaceae</taxon>
        <taxon>Nitratifractor</taxon>
    </lineage>
</organism>
<feature type="compositionally biased region" description="Basic and acidic residues" evidence="8">
    <location>
        <begin position="108"/>
        <end position="118"/>
    </location>
</feature>
<dbReference type="InterPro" id="IPR011053">
    <property type="entry name" value="Single_hybrid_motif"/>
</dbReference>
<evidence type="ECO:0000259" key="9">
    <source>
        <dbReference type="PROSITE" id="PS50968"/>
    </source>
</evidence>
<dbReference type="AlphaFoldDB" id="E6X3I0"/>
<dbReference type="STRING" id="749222.Nitsa_0998"/>
<name>E6X3I0_NITSE</name>
<feature type="compositionally biased region" description="Basic and acidic residues" evidence="8">
    <location>
        <begin position="153"/>
        <end position="164"/>
    </location>
</feature>
<keyword evidence="4 7" id="KW-0808">Transferase</keyword>
<evidence type="ECO:0000256" key="4">
    <source>
        <dbReference type="ARBA" id="ARBA00022679"/>
    </source>
</evidence>
<comment type="cofactor">
    <cofactor evidence="1 7">
        <name>(R)-lipoate</name>
        <dbReference type="ChEBI" id="CHEBI:83088"/>
    </cofactor>
</comment>
<keyword evidence="5 7" id="KW-0450">Lipoyl</keyword>
<evidence type="ECO:0000256" key="1">
    <source>
        <dbReference type="ARBA" id="ARBA00001938"/>
    </source>
</evidence>
<dbReference type="CDD" id="cd06849">
    <property type="entry name" value="lipoyl_domain"/>
    <property type="match status" value="1"/>
</dbReference>
<keyword evidence="11" id="KW-1185">Reference proteome</keyword>
<proteinExistence type="inferred from homology"/>
<dbReference type="KEGG" id="nsa:Nitsa_0998"/>
<dbReference type="GO" id="GO:0016407">
    <property type="term" value="F:acetyltransferase activity"/>
    <property type="evidence" value="ECO:0007669"/>
    <property type="project" value="TreeGrafter"/>
</dbReference>
<keyword evidence="6 7" id="KW-0012">Acyltransferase</keyword>
<evidence type="ECO:0000313" key="10">
    <source>
        <dbReference type="EMBL" id="ADV46257.1"/>
    </source>
</evidence>
<dbReference type="Proteomes" id="UP000008633">
    <property type="component" value="Chromosome"/>
</dbReference>
<dbReference type="OrthoDB" id="9805770at2"/>
<accession>E6X3I0</accession>
<dbReference type="RefSeq" id="WP_013553951.1">
    <property type="nucleotide sequence ID" value="NC_014935.1"/>
</dbReference>
<evidence type="ECO:0000256" key="8">
    <source>
        <dbReference type="SAM" id="MobiDB-lite"/>
    </source>
</evidence>
<dbReference type="InterPro" id="IPR023213">
    <property type="entry name" value="CAT-like_dom_sf"/>
</dbReference>
<protein>
    <recommendedName>
        <fullName evidence="7">Dihydrolipoamide acetyltransferase component of pyruvate dehydrogenase complex</fullName>
        <ecNumber evidence="7">2.3.1.-</ecNumber>
    </recommendedName>
</protein>
<dbReference type="PANTHER" id="PTHR43178">
    <property type="entry name" value="DIHYDROLIPOAMIDE ACETYLTRANSFERASE COMPONENT OF PYRUVATE DEHYDROGENASE COMPLEX"/>
    <property type="match status" value="1"/>
</dbReference>
<dbReference type="PROSITE" id="PS50968">
    <property type="entry name" value="BIOTINYL_LIPOYL"/>
    <property type="match status" value="1"/>
</dbReference>
<comment type="subunit">
    <text evidence="3">Forms a 24-polypeptide structural core with octahedral symmetry.</text>
</comment>
<dbReference type="EMBL" id="CP002452">
    <property type="protein sequence ID" value="ADV46257.1"/>
    <property type="molecule type" value="Genomic_DNA"/>
</dbReference>
<dbReference type="Pfam" id="PF00198">
    <property type="entry name" value="2-oxoacid_dh"/>
    <property type="match status" value="1"/>
</dbReference>
<dbReference type="InterPro" id="IPR000089">
    <property type="entry name" value="Biotin_lipoyl"/>
</dbReference>
<dbReference type="SUPFAM" id="SSF51230">
    <property type="entry name" value="Single hybrid motif"/>
    <property type="match status" value="1"/>
</dbReference>
<dbReference type="PANTHER" id="PTHR43178:SF5">
    <property type="entry name" value="LIPOAMIDE ACYLTRANSFERASE COMPONENT OF BRANCHED-CHAIN ALPHA-KETO ACID DEHYDROGENASE COMPLEX, MITOCHONDRIAL"/>
    <property type="match status" value="1"/>
</dbReference>
<evidence type="ECO:0000256" key="3">
    <source>
        <dbReference type="ARBA" id="ARBA00011484"/>
    </source>
</evidence>
<dbReference type="Gene3D" id="3.30.559.10">
    <property type="entry name" value="Chloramphenicol acetyltransferase-like domain"/>
    <property type="match status" value="1"/>
</dbReference>
<dbReference type="Gene3D" id="2.40.50.100">
    <property type="match status" value="1"/>
</dbReference>
<dbReference type="GO" id="GO:0031405">
    <property type="term" value="F:lipoic acid binding"/>
    <property type="evidence" value="ECO:0007669"/>
    <property type="project" value="TreeGrafter"/>
</dbReference>
<sequence>MAYEIVMPQLSDSMTEGKLISWKVKPGDKVKVGDTIAEVESDKAIMEVQTFHDGIVRELKVKEGESAPVGSVIAVIEETSDNEQQRNEQPSNRATEQPVKTAPSNEELGTRNEERNNRVTEQPSNEQPMKAAPSNEELGMRNEESKPSVSSEQSKDAKASKSNDQRPTTNDRSSQRSKSIVDELFSNETPVSEKTPHSSLLTPHSREAIASPRARALAARYGLDLEKLQKKGELPTPAHAEDIERYRQRKYFTPKAWKLVEEYQLDPALFDSGKKHNEEEIKAYIEAHEIPRPKPLSSNQKAVIATVEQAAKTPVYHIYDHIDASLILQHESDELTVTVWLLKLLSETMMRHEVLRSTLGPQGIQIWPNASISLAIAKGEELYMPVLKDLNKMSPKEITDALKAMKEKVKERRLSPQDMRGSTFGLSNLGMTGIERFDAMINGTDSGIAAIGSTIDGKIAVTFTLDHRLVNGLQGAQAMETLKTLAKDEMIFKG</sequence>
<dbReference type="eggNOG" id="COG0508">
    <property type="taxonomic scope" value="Bacteria"/>
</dbReference>
<evidence type="ECO:0000256" key="7">
    <source>
        <dbReference type="RuleBase" id="RU003423"/>
    </source>
</evidence>
<reference evidence="10 11" key="1">
    <citation type="journal article" date="2011" name="Stand. Genomic Sci.">
        <title>Complete genome sequence of Nitratifractor salsuginis type strain (E9I37-1).</title>
        <authorList>
            <person name="Anderson I."/>
            <person name="Sikorski J."/>
            <person name="Zeytun A."/>
            <person name="Nolan M."/>
            <person name="Lapidus A."/>
            <person name="Lucas S."/>
            <person name="Hammon N."/>
            <person name="Deshpande S."/>
            <person name="Cheng J.F."/>
            <person name="Tapia R."/>
            <person name="Han C."/>
            <person name="Goodwin L."/>
            <person name="Pitluck S."/>
            <person name="Liolios K."/>
            <person name="Pagani I."/>
            <person name="Ivanova N."/>
            <person name="Huntemann M."/>
            <person name="Mavromatis K."/>
            <person name="Ovchinikova G."/>
            <person name="Pati A."/>
            <person name="Chen A."/>
            <person name="Palaniappan K."/>
            <person name="Land M."/>
            <person name="Hauser L."/>
            <person name="Brambilla E.M."/>
            <person name="Ngatchou-Djao O.D."/>
            <person name="Rohde M."/>
            <person name="Tindall B.J."/>
            <person name="Goker M."/>
            <person name="Detter J.C."/>
            <person name="Woyke T."/>
            <person name="Bristow J."/>
            <person name="Eisen J.A."/>
            <person name="Markowitz V."/>
            <person name="Hugenholtz P."/>
            <person name="Klenk H.P."/>
            <person name="Kyrpides N.C."/>
        </authorList>
    </citation>
    <scope>NUCLEOTIDE SEQUENCE [LARGE SCALE GENOMIC DNA]</scope>
    <source>
        <strain evidence="11">DSM 16511 / JCM 12458 / E9I37-1</strain>
    </source>
</reference>
<comment type="similarity">
    <text evidence="2 7">Belongs to the 2-oxoacid dehydrogenase family.</text>
</comment>
<evidence type="ECO:0000256" key="2">
    <source>
        <dbReference type="ARBA" id="ARBA00007317"/>
    </source>
</evidence>
<evidence type="ECO:0000256" key="6">
    <source>
        <dbReference type="ARBA" id="ARBA00023315"/>
    </source>
</evidence>
<dbReference type="Pfam" id="PF00364">
    <property type="entry name" value="Biotin_lipoyl"/>
    <property type="match status" value="1"/>
</dbReference>
<dbReference type="EC" id="2.3.1.-" evidence="7"/>
<dbReference type="InterPro" id="IPR001078">
    <property type="entry name" value="2-oxoacid_DH_actylTfrase"/>
</dbReference>
<feature type="region of interest" description="Disordered" evidence="8">
    <location>
        <begin position="78"/>
        <end position="207"/>
    </location>
</feature>
<dbReference type="InterPro" id="IPR003016">
    <property type="entry name" value="2-oxoA_DH_lipoyl-BS"/>
</dbReference>
<feature type="compositionally biased region" description="Polar residues" evidence="8">
    <location>
        <begin position="165"/>
        <end position="178"/>
    </location>
</feature>
<evidence type="ECO:0000256" key="5">
    <source>
        <dbReference type="ARBA" id="ARBA00022823"/>
    </source>
</evidence>